<evidence type="ECO:0000313" key="16">
    <source>
        <dbReference type="EMBL" id="RJK95446.1"/>
    </source>
</evidence>
<keyword evidence="11 12" id="KW-0131">Cell cycle</keyword>
<dbReference type="GO" id="GO:0051301">
    <property type="term" value="P:cell division"/>
    <property type="evidence" value="ECO:0007669"/>
    <property type="project" value="UniProtKB-KW"/>
</dbReference>
<evidence type="ECO:0000256" key="6">
    <source>
        <dbReference type="ARBA" id="ARBA00022475"/>
    </source>
</evidence>
<evidence type="ECO:0000256" key="8">
    <source>
        <dbReference type="ARBA" id="ARBA00022692"/>
    </source>
</evidence>
<dbReference type="PANTHER" id="PTHR47755:SF1">
    <property type="entry name" value="CELL DIVISION PROTEIN FTSX"/>
    <property type="match status" value="1"/>
</dbReference>
<gene>
    <name evidence="16" type="ORF">D5H78_12400</name>
</gene>
<evidence type="ECO:0000256" key="11">
    <source>
        <dbReference type="ARBA" id="ARBA00023306"/>
    </source>
</evidence>
<feature type="transmembrane region" description="Helical" evidence="13">
    <location>
        <begin position="180"/>
        <end position="205"/>
    </location>
</feature>
<comment type="function">
    <text evidence="1">Part of the ABC transporter FtsEX involved in cellular division.</text>
</comment>
<dbReference type="InterPro" id="IPR040690">
    <property type="entry name" value="FtsX_ECD"/>
</dbReference>
<keyword evidence="10 12" id="KW-0472">Membrane</keyword>
<feature type="transmembrane region" description="Helical" evidence="13">
    <location>
        <begin position="21"/>
        <end position="43"/>
    </location>
</feature>
<dbReference type="AlphaFoldDB" id="A0A3A3ZIT2"/>
<dbReference type="PIRSF" id="PIRSF003097">
    <property type="entry name" value="FtsX"/>
    <property type="match status" value="1"/>
</dbReference>
<dbReference type="InterPro" id="IPR003838">
    <property type="entry name" value="ABC3_permease_C"/>
</dbReference>
<proteinExistence type="inferred from homology"/>
<organism evidence="16 17">
    <name type="scientific">Vallicoccus soli</name>
    <dbReference type="NCBI Taxonomy" id="2339232"/>
    <lineage>
        <taxon>Bacteria</taxon>
        <taxon>Bacillati</taxon>
        <taxon>Actinomycetota</taxon>
        <taxon>Actinomycetes</taxon>
        <taxon>Motilibacterales</taxon>
        <taxon>Vallicoccaceae</taxon>
        <taxon>Vallicoccus</taxon>
    </lineage>
</organism>
<comment type="caution">
    <text evidence="16">The sequence shown here is derived from an EMBL/GenBank/DDBJ whole genome shotgun (WGS) entry which is preliminary data.</text>
</comment>
<evidence type="ECO:0000256" key="10">
    <source>
        <dbReference type="ARBA" id="ARBA00023136"/>
    </source>
</evidence>
<evidence type="ECO:0000256" key="4">
    <source>
        <dbReference type="ARBA" id="ARBA00011160"/>
    </source>
</evidence>
<name>A0A3A3ZIT2_9ACTN</name>
<dbReference type="Gene3D" id="3.30.70.3040">
    <property type="match status" value="1"/>
</dbReference>
<dbReference type="OrthoDB" id="9812531at2"/>
<evidence type="ECO:0000256" key="3">
    <source>
        <dbReference type="ARBA" id="ARBA00007379"/>
    </source>
</evidence>
<sequence length="303" mass="32816">MRAQFVASEIGIGLRRNLAMTIAVVVTTAVSLTFVAAAVLLNAQVQETKDYWYDRVEVSVFLCGAVPSDSPGCAGGEVTQEQREALRTQLEGLPEVEQVFYESKEEAYENFREQYDDNSALVESVSAESLPESYRVALVDPDEYAVVAEQVAGAPGVDRVQDQKEVLEPLFNLLNRMTQFALGLAAVMLVAAIIMMGTTIRLAALSRRRETGIMRLVGASNFYIRLPFVLEGAVSGLVGGLVAGGLAVLFTQVVIQGRAVEAIPSIDWIDTGVAWWTAAGVVVLGVLLGVVASWVTLRRYLRV</sequence>
<comment type="subcellular location">
    <subcellularLocation>
        <location evidence="2">Cell membrane</location>
        <topology evidence="2">Multi-pass membrane protein</topology>
    </subcellularLocation>
</comment>
<evidence type="ECO:0000259" key="15">
    <source>
        <dbReference type="Pfam" id="PF18075"/>
    </source>
</evidence>
<dbReference type="EMBL" id="QZEZ01000005">
    <property type="protein sequence ID" value="RJK95446.1"/>
    <property type="molecule type" value="Genomic_DNA"/>
</dbReference>
<comment type="subunit">
    <text evidence="4">Forms a membrane-associated complex with FtsE.</text>
</comment>
<keyword evidence="6 12" id="KW-1003">Cell membrane</keyword>
<comment type="similarity">
    <text evidence="3 12">Belongs to the ABC-4 integral membrane protein family. FtsX subfamily.</text>
</comment>
<feature type="transmembrane region" description="Helical" evidence="13">
    <location>
        <begin position="275"/>
        <end position="297"/>
    </location>
</feature>
<evidence type="ECO:0000256" key="2">
    <source>
        <dbReference type="ARBA" id="ARBA00004651"/>
    </source>
</evidence>
<protein>
    <recommendedName>
        <fullName evidence="5 12">Cell division protein FtsX</fullName>
    </recommendedName>
</protein>
<dbReference type="PANTHER" id="PTHR47755">
    <property type="entry name" value="CELL DIVISION PROTEIN FTSX"/>
    <property type="match status" value="1"/>
</dbReference>
<dbReference type="NCBIfam" id="NF038346">
    <property type="entry name" value="FtsX_actino"/>
    <property type="match status" value="1"/>
</dbReference>
<keyword evidence="8 13" id="KW-0812">Transmembrane</keyword>
<feature type="domain" description="FtsX extracellular" evidence="15">
    <location>
        <begin position="56"/>
        <end position="160"/>
    </location>
</feature>
<feature type="transmembrane region" description="Helical" evidence="13">
    <location>
        <begin position="226"/>
        <end position="255"/>
    </location>
</feature>
<dbReference type="Pfam" id="PF02687">
    <property type="entry name" value="FtsX"/>
    <property type="match status" value="1"/>
</dbReference>
<evidence type="ECO:0000259" key="14">
    <source>
        <dbReference type="Pfam" id="PF02687"/>
    </source>
</evidence>
<evidence type="ECO:0000313" key="17">
    <source>
        <dbReference type="Proteomes" id="UP000265614"/>
    </source>
</evidence>
<feature type="domain" description="ABC3 transporter permease C-terminal" evidence="14">
    <location>
        <begin position="184"/>
        <end position="302"/>
    </location>
</feature>
<dbReference type="InterPro" id="IPR004513">
    <property type="entry name" value="FtsX"/>
</dbReference>
<evidence type="ECO:0000256" key="12">
    <source>
        <dbReference type="PIRNR" id="PIRNR003097"/>
    </source>
</evidence>
<evidence type="ECO:0000256" key="13">
    <source>
        <dbReference type="SAM" id="Phobius"/>
    </source>
</evidence>
<accession>A0A3A3ZIT2</accession>
<evidence type="ECO:0000256" key="5">
    <source>
        <dbReference type="ARBA" id="ARBA00021907"/>
    </source>
</evidence>
<evidence type="ECO:0000256" key="7">
    <source>
        <dbReference type="ARBA" id="ARBA00022618"/>
    </source>
</evidence>
<dbReference type="Pfam" id="PF18075">
    <property type="entry name" value="FtsX_ECD"/>
    <property type="match status" value="1"/>
</dbReference>
<keyword evidence="9 13" id="KW-1133">Transmembrane helix</keyword>
<dbReference type="RefSeq" id="WP_119950799.1">
    <property type="nucleotide sequence ID" value="NZ_QZEZ01000005.1"/>
</dbReference>
<evidence type="ECO:0000256" key="1">
    <source>
        <dbReference type="ARBA" id="ARBA00003552"/>
    </source>
</evidence>
<dbReference type="GO" id="GO:0005886">
    <property type="term" value="C:plasma membrane"/>
    <property type="evidence" value="ECO:0007669"/>
    <property type="project" value="UniProtKB-SubCell"/>
</dbReference>
<keyword evidence="7 12" id="KW-0132">Cell division</keyword>
<evidence type="ECO:0000256" key="9">
    <source>
        <dbReference type="ARBA" id="ARBA00022989"/>
    </source>
</evidence>
<dbReference type="InterPro" id="IPR047929">
    <property type="entry name" value="FtsX_actino"/>
</dbReference>
<dbReference type="Proteomes" id="UP000265614">
    <property type="component" value="Unassembled WGS sequence"/>
</dbReference>
<keyword evidence="17" id="KW-1185">Reference proteome</keyword>
<reference evidence="16 17" key="1">
    <citation type="submission" date="2018-09" db="EMBL/GenBank/DDBJ databases">
        <title>YIM 75000 draft genome.</title>
        <authorList>
            <person name="Tang S."/>
            <person name="Feng Y."/>
        </authorList>
    </citation>
    <scope>NUCLEOTIDE SEQUENCE [LARGE SCALE GENOMIC DNA]</scope>
    <source>
        <strain evidence="16 17">YIM 75000</strain>
    </source>
</reference>